<dbReference type="OrthoDB" id="49336at2759"/>
<dbReference type="SMART" id="SM00185">
    <property type="entry name" value="ARM"/>
    <property type="match status" value="5"/>
</dbReference>
<accession>A0A835YR10</accession>
<dbReference type="InterPro" id="IPR011989">
    <property type="entry name" value="ARM-like"/>
</dbReference>
<evidence type="ECO:0000256" key="1">
    <source>
        <dbReference type="ARBA" id="ARBA00022737"/>
    </source>
</evidence>
<gene>
    <name evidence="3" type="ORF">JKP88DRAFT_326107</name>
</gene>
<sequence>MVKRKTAEDSSADETDGADEGTGTEDGPPLALLGRLKDGRNDAAAVQQTLQQLHTLCDDSASTRILLGCAGACEAVVTIMQAHENDSRIQQQSAVVLKSLCCLNPINAKKAVNGGACQALNFAKLRTVGALEALAQGMRAHLNSAEVQRVSAQAIMKLCAYDSACQTVAGDAGACQAVIAGMQAHAADAEVLLEGAWALTALTDGSDANCARIGSGGGCETLVAAMRAVPNAAQVQHFAMTALLFLCWHSDDNGCTIVNTGGVAAMLTAMQMHAGNAVLQQRSALVIATLAREDSARAAAFGSLGVCEAMLAAMRTSPDATQLHMFCTDALRCLCEGSADNVLRIGAVAGWGTLLDSLRAHVDCVCAQHYSPRVLALLCAAGGADACYHIVAAGGCEAVTASMRAHMDASDIQHECAAALAALDHPRVLRSCLTALRVLCERGGGNVAAWLGAAGACAAAAAAMHIHFEDDAAVQELGGRAVAALCTAGTPNGAALRDAGACEALVACMHTYPGNAELHRYACDAMRRLGRAADANAARLREAGAMEAAAAAHRAALATATSAAQAVASLSGDGGDDVIAQLMNTIGRMQQEAFQASSLFNAQQSQMSILWQALDAATRGRPHAPLPAPFFQAPAHFGAPYG</sequence>
<organism evidence="3 4">
    <name type="scientific">Tribonema minus</name>
    <dbReference type="NCBI Taxonomy" id="303371"/>
    <lineage>
        <taxon>Eukaryota</taxon>
        <taxon>Sar</taxon>
        <taxon>Stramenopiles</taxon>
        <taxon>Ochrophyta</taxon>
        <taxon>PX clade</taxon>
        <taxon>Xanthophyceae</taxon>
        <taxon>Tribonematales</taxon>
        <taxon>Tribonemataceae</taxon>
        <taxon>Tribonema</taxon>
    </lineage>
</organism>
<evidence type="ECO:0000313" key="4">
    <source>
        <dbReference type="Proteomes" id="UP000664859"/>
    </source>
</evidence>
<evidence type="ECO:0000256" key="2">
    <source>
        <dbReference type="SAM" id="MobiDB-lite"/>
    </source>
</evidence>
<name>A0A835YR10_9STRA</name>
<reference evidence="3" key="1">
    <citation type="submission" date="2021-02" db="EMBL/GenBank/DDBJ databases">
        <title>First Annotated Genome of the Yellow-green Alga Tribonema minus.</title>
        <authorList>
            <person name="Mahan K.M."/>
        </authorList>
    </citation>
    <scope>NUCLEOTIDE SEQUENCE</scope>
    <source>
        <strain evidence="3">UTEX B ZZ1240</strain>
    </source>
</reference>
<keyword evidence="1" id="KW-0677">Repeat</keyword>
<keyword evidence="4" id="KW-1185">Reference proteome</keyword>
<dbReference type="Gene3D" id="1.25.10.10">
    <property type="entry name" value="Leucine-rich Repeat Variant"/>
    <property type="match status" value="4"/>
</dbReference>
<comment type="caution">
    <text evidence="3">The sequence shown here is derived from an EMBL/GenBank/DDBJ whole genome shotgun (WGS) entry which is preliminary data.</text>
</comment>
<dbReference type="EMBL" id="JAFCMP010000446">
    <property type="protein sequence ID" value="KAG5179609.1"/>
    <property type="molecule type" value="Genomic_DNA"/>
</dbReference>
<dbReference type="PANTHER" id="PTHR22895">
    <property type="entry name" value="ARMADILLO REPEAT-CONTAINING PROTEIN 6"/>
    <property type="match status" value="1"/>
</dbReference>
<protein>
    <submittedName>
        <fullName evidence="3">Armadillo-type protein</fullName>
    </submittedName>
</protein>
<dbReference type="SUPFAM" id="SSF48371">
    <property type="entry name" value="ARM repeat"/>
    <property type="match status" value="3"/>
</dbReference>
<dbReference type="PANTHER" id="PTHR22895:SF0">
    <property type="entry name" value="ARMADILLO REPEAT-CONTAINING PROTEIN 6"/>
    <property type="match status" value="1"/>
</dbReference>
<feature type="region of interest" description="Disordered" evidence="2">
    <location>
        <begin position="1"/>
        <end position="30"/>
    </location>
</feature>
<evidence type="ECO:0000313" key="3">
    <source>
        <dbReference type="EMBL" id="KAG5179609.1"/>
    </source>
</evidence>
<dbReference type="Proteomes" id="UP000664859">
    <property type="component" value="Unassembled WGS sequence"/>
</dbReference>
<dbReference type="AlphaFoldDB" id="A0A835YR10"/>
<proteinExistence type="predicted"/>
<dbReference type="InterPro" id="IPR016024">
    <property type="entry name" value="ARM-type_fold"/>
</dbReference>
<feature type="compositionally biased region" description="Acidic residues" evidence="2">
    <location>
        <begin position="10"/>
        <end position="23"/>
    </location>
</feature>
<dbReference type="InterPro" id="IPR000225">
    <property type="entry name" value="Armadillo"/>
</dbReference>